<dbReference type="PANTHER" id="PTHR35218">
    <property type="entry name" value="RNASE H DOMAIN-CONTAINING PROTEIN"/>
    <property type="match status" value="1"/>
</dbReference>
<dbReference type="EMBL" id="VAHF01000004">
    <property type="protein sequence ID" value="TXG63812.1"/>
    <property type="molecule type" value="Genomic_DNA"/>
</dbReference>
<evidence type="ECO:0000313" key="5">
    <source>
        <dbReference type="Proteomes" id="UP000323000"/>
    </source>
</evidence>
<evidence type="ECO:0000259" key="3">
    <source>
        <dbReference type="Pfam" id="PF14111"/>
    </source>
</evidence>
<dbReference type="Gene3D" id="3.60.10.10">
    <property type="entry name" value="Endonuclease/exonuclease/phosphatase"/>
    <property type="match status" value="1"/>
</dbReference>
<evidence type="ECO:0000313" key="4">
    <source>
        <dbReference type="EMBL" id="TXG63812.1"/>
    </source>
</evidence>
<dbReference type="OrthoDB" id="999895at2759"/>
<name>A0A5C7I5K8_9ROSI</name>
<feature type="region of interest" description="Disordered" evidence="1">
    <location>
        <begin position="221"/>
        <end position="240"/>
    </location>
</feature>
<dbReference type="GO" id="GO:0003824">
    <property type="term" value="F:catalytic activity"/>
    <property type="evidence" value="ECO:0007669"/>
    <property type="project" value="InterPro"/>
</dbReference>
<evidence type="ECO:0000256" key="1">
    <source>
        <dbReference type="SAM" id="MobiDB-lite"/>
    </source>
</evidence>
<dbReference type="PANTHER" id="PTHR35218:SF9">
    <property type="entry name" value="ENDONUCLEASE_EXONUCLEASE_PHOSPHATASE DOMAIN-CONTAINING PROTEIN"/>
    <property type="match status" value="1"/>
</dbReference>
<dbReference type="Pfam" id="PF03372">
    <property type="entry name" value="Exo_endo_phos"/>
    <property type="match status" value="1"/>
</dbReference>
<gene>
    <name evidence="4" type="ORF">EZV62_010806</name>
</gene>
<comment type="caution">
    <text evidence="4">The sequence shown here is derived from an EMBL/GenBank/DDBJ whole genome shotgun (WGS) entry which is preliminary data.</text>
</comment>
<accession>A0A5C7I5K8</accession>
<evidence type="ECO:0000259" key="2">
    <source>
        <dbReference type="Pfam" id="PF03372"/>
    </source>
</evidence>
<feature type="compositionally biased region" description="Polar residues" evidence="1">
    <location>
        <begin position="435"/>
        <end position="451"/>
    </location>
</feature>
<dbReference type="AlphaFoldDB" id="A0A5C7I5K8"/>
<feature type="domain" description="Endonuclease/exonuclease/phosphatase" evidence="2">
    <location>
        <begin position="483"/>
        <end position="635"/>
    </location>
</feature>
<feature type="region of interest" description="Disordered" evidence="1">
    <location>
        <begin position="252"/>
        <end position="297"/>
    </location>
</feature>
<feature type="compositionally biased region" description="Basic and acidic residues" evidence="1">
    <location>
        <begin position="379"/>
        <end position="389"/>
    </location>
</feature>
<feature type="compositionally biased region" description="Basic and acidic residues" evidence="1">
    <location>
        <begin position="274"/>
        <end position="297"/>
    </location>
</feature>
<feature type="compositionally biased region" description="Low complexity" evidence="1">
    <location>
        <begin position="316"/>
        <end position="327"/>
    </location>
</feature>
<dbReference type="InterPro" id="IPR025558">
    <property type="entry name" value="DUF4283"/>
</dbReference>
<sequence>MGSTDLARLCENLSIKDEDNEIHQIAKDVGRVGVEEVEHCLVGKVLAGKRVNREAFRAVIEQLWCPFSNVEIEVVGENIFMFYFNNPEDRDRIWQRGPWHFDRSLIVLVKPEGTGDIAQLSFNKAEFWVQIHDIPLMCMNKRTVKWLAEQIGTVIEIPMESRECWGRFMRVKTSRFLLRCGRVGHGINECVDVEAKKEALEGTTTKYGSWLKAATVEKVKLKSHSQGSGGSSVKKRSSDDLRETVNIGTFVREKLLPGNRNGGPESSTMVASREAVENHPEDSSFEERAGKESLDRMCVDGPFNGLAGEVEKEAQGSKGSVSGGQSKLLELSPIGPLDPMREEQQESPRDPSDVQELDQDSKSETQPGLKVKRKKWKRAAREVQRKPKSDLLASPLQQKLMVSLPSMKTPIRNSNSPTQHKLSPKTSSEKRKAGSSFNPQPSPQGHSNMSGQEWEKRQKGSSKRKVNFKACGAGPPRAMIGLCWNVRGLGNPCTVAALKKLVKKHSPDLIFLSETKMERNRAEKIREALGYKGGFGVDSIGSSGGLLLLWNEDCNVSVQSFSVGHIDVRIQVRDGPWWKFSGMYGEPNPNKRPNFWNLIRRLREVDWLPWMCAGDFNELLSISEKSGGSKKTIRDIIKFRQVVEDCDLIDLGFSGPMFTWNNKREGKDNV</sequence>
<feature type="region of interest" description="Disordered" evidence="1">
    <location>
        <begin position="312"/>
        <end position="470"/>
    </location>
</feature>
<dbReference type="Pfam" id="PF14111">
    <property type="entry name" value="DUF4283"/>
    <property type="match status" value="1"/>
</dbReference>
<dbReference type="InterPro" id="IPR036691">
    <property type="entry name" value="Endo/exonu/phosph_ase_sf"/>
</dbReference>
<dbReference type="InterPro" id="IPR005135">
    <property type="entry name" value="Endo/exonuclease/phosphatase"/>
</dbReference>
<feature type="domain" description="DUF4283" evidence="3">
    <location>
        <begin position="35"/>
        <end position="108"/>
    </location>
</feature>
<dbReference type="SUPFAM" id="SSF56219">
    <property type="entry name" value="DNase I-like"/>
    <property type="match status" value="1"/>
</dbReference>
<dbReference type="Proteomes" id="UP000323000">
    <property type="component" value="Chromosome 4"/>
</dbReference>
<protein>
    <submittedName>
        <fullName evidence="4">Uncharacterized protein</fullName>
    </submittedName>
</protein>
<proteinExistence type="predicted"/>
<organism evidence="4 5">
    <name type="scientific">Acer yangbiense</name>
    <dbReference type="NCBI Taxonomy" id="1000413"/>
    <lineage>
        <taxon>Eukaryota</taxon>
        <taxon>Viridiplantae</taxon>
        <taxon>Streptophyta</taxon>
        <taxon>Embryophyta</taxon>
        <taxon>Tracheophyta</taxon>
        <taxon>Spermatophyta</taxon>
        <taxon>Magnoliopsida</taxon>
        <taxon>eudicotyledons</taxon>
        <taxon>Gunneridae</taxon>
        <taxon>Pentapetalae</taxon>
        <taxon>rosids</taxon>
        <taxon>malvids</taxon>
        <taxon>Sapindales</taxon>
        <taxon>Sapindaceae</taxon>
        <taxon>Hippocastanoideae</taxon>
        <taxon>Acereae</taxon>
        <taxon>Acer</taxon>
    </lineage>
</organism>
<keyword evidence="5" id="KW-1185">Reference proteome</keyword>
<feature type="compositionally biased region" description="Basic and acidic residues" evidence="1">
    <location>
        <begin position="339"/>
        <end position="352"/>
    </location>
</feature>
<reference evidence="5" key="1">
    <citation type="journal article" date="2019" name="Gigascience">
        <title>De novo genome assembly of the endangered Acer yangbiense, a plant species with extremely small populations endemic to Yunnan Province, China.</title>
        <authorList>
            <person name="Yang J."/>
            <person name="Wariss H.M."/>
            <person name="Tao L."/>
            <person name="Zhang R."/>
            <person name="Yun Q."/>
            <person name="Hollingsworth P."/>
            <person name="Dao Z."/>
            <person name="Luo G."/>
            <person name="Guo H."/>
            <person name="Ma Y."/>
            <person name="Sun W."/>
        </authorList>
    </citation>
    <scope>NUCLEOTIDE SEQUENCE [LARGE SCALE GENOMIC DNA]</scope>
    <source>
        <strain evidence="5">cv. Malutang</strain>
    </source>
</reference>
<feature type="compositionally biased region" description="Polar residues" evidence="1">
    <location>
        <begin position="411"/>
        <end position="426"/>
    </location>
</feature>